<feature type="compositionally biased region" description="Basic residues" evidence="8">
    <location>
        <begin position="1"/>
        <end position="37"/>
    </location>
</feature>
<dbReference type="EMBL" id="CP001669">
    <property type="protein sequence ID" value="AFZ80294.1"/>
    <property type="molecule type" value="Genomic_DNA"/>
</dbReference>
<dbReference type="GO" id="GO:0003677">
    <property type="term" value="F:DNA binding"/>
    <property type="evidence" value="ECO:0007669"/>
    <property type="project" value="InterPro"/>
</dbReference>
<dbReference type="InterPro" id="IPR000719">
    <property type="entry name" value="Prot_kinase_dom"/>
</dbReference>
<keyword evidence="11" id="KW-1185">Reference proteome</keyword>
<dbReference type="Gene3D" id="1.10.510.10">
    <property type="entry name" value="Transferase(Phosphotransferase) domain 1"/>
    <property type="match status" value="1"/>
</dbReference>
<dbReference type="STRING" id="1537102.L0AZG5"/>
<feature type="region of interest" description="Disordered" evidence="8">
    <location>
        <begin position="386"/>
        <end position="428"/>
    </location>
</feature>
<evidence type="ECO:0000256" key="4">
    <source>
        <dbReference type="ARBA" id="ARBA00022741"/>
    </source>
</evidence>
<dbReference type="GO" id="GO:0003700">
    <property type="term" value="F:DNA-binding transcription factor activity"/>
    <property type="evidence" value="ECO:0007669"/>
    <property type="project" value="InterPro"/>
</dbReference>
<dbReference type="InterPro" id="IPR011009">
    <property type="entry name" value="Kinase-like_dom_sf"/>
</dbReference>
<keyword evidence="6" id="KW-0067">ATP-binding</keyword>
<dbReference type="AlphaFoldDB" id="L0AZG5"/>
<evidence type="ECO:0000313" key="11">
    <source>
        <dbReference type="Proteomes" id="UP000031512"/>
    </source>
</evidence>
<feature type="region of interest" description="Disordered" evidence="8">
    <location>
        <begin position="288"/>
        <end position="310"/>
    </location>
</feature>
<protein>
    <recommendedName>
        <fullName evidence="1">non-specific serine/threonine protein kinase</fullName>
        <ecNumber evidence="1">2.7.11.1</ecNumber>
    </recommendedName>
</protein>
<proteinExistence type="inferred from homology"/>
<dbReference type="GeneID" id="15807003"/>
<dbReference type="RefSeq" id="XP_004829960.1">
    <property type="nucleotide sequence ID" value="XM_004829903.1"/>
</dbReference>
<dbReference type="FunFam" id="3.30.200.20:FF:000440">
    <property type="entry name" value="CMGC/DYRK/PRP4 protein kinase, variant"/>
    <property type="match status" value="1"/>
</dbReference>
<evidence type="ECO:0000256" key="6">
    <source>
        <dbReference type="ARBA" id="ARBA00022840"/>
    </source>
</evidence>
<dbReference type="eggNOG" id="KOG0670">
    <property type="taxonomic scope" value="Eukaryota"/>
</dbReference>
<dbReference type="EC" id="2.7.11.1" evidence="1"/>
<gene>
    <name evidence="10" type="ORF">BEWA_031470</name>
</gene>
<dbReference type="KEGG" id="beq:BEWA_031470"/>
<dbReference type="Gene3D" id="2.60.40.1450">
    <property type="entry name" value="LAG1, DNA binding domain"/>
    <property type="match status" value="1"/>
</dbReference>
<dbReference type="FunFam" id="1.10.510.10:FF:000078">
    <property type="entry name" value="Serine/threonine-protein kinase PRP4 homolog"/>
    <property type="match status" value="1"/>
</dbReference>
<feature type="region of interest" description="Disordered" evidence="8">
    <location>
        <begin position="1"/>
        <end position="126"/>
    </location>
</feature>
<dbReference type="PROSITE" id="PS50011">
    <property type="entry name" value="PROTEIN_KINASE_DOM"/>
    <property type="match status" value="1"/>
</dbReference>
<keyword evidence="4" id="KW-0547">Nucleotide-binding</keyword>
<dbReference type="PROSITE" id="PS00108">
    <property type="entry name" value="PROTEIN_KINASE_ST"/>
    <property type="match status" value="1"/>
</dbReference>
<dbReference type="VEuPathDB" id="PiroplasmaDB:BEWA_031470"/>
<dbReference type="GO" id="GO:0005524">
    <property type="term" value="F:ATP binding"/>
    <property type="evidence" value="ECO:0007669"/>
    <property type="project" value="UniProtKB-KW"/>
</dbReference>
<dbReference type="InterPro" id="IPR050494">
    <property type="entry name" value="Ser_Thr_dual-spec_kinase"/>
</dbReference>
<dbReference type="Proteomes" id="UP000031512">
    <property type="component" value="Chromosome 1"/>
</dbReference>
<keyword evidence="5 10" id="KW-0418">Kinase</keyword>
<dbReference type="InterPro" id="IPR008271">
    <property type="entry name" value="Ser/Thr_kinase_AS"/>
</dbReference>
<feature type="domain" description="Protein kinase" evidence="9">
    <location>
        <begin position="467"/>
        <end position="789"/>
    </location>
</feature>
<dbReference type="GO" id="GO:0004674">
    <property type="term" value="F:protein serine/threonine kinase activity"/>
    <property type="evidence" value="ECO:0007669"/>
    <property type="project" value="UniProtKB-KW"/>
</dbReference>
<evidence type="ECO:0000259" key="9">
    <source>
        <dbReference type="PROSITE" id="PS50011"/>
    </source>
</evidence>
<evidence type="ECO:0000256" key="5">
    <source>
        <dbReference type="ARBA" id="ARBA00022777"/>
    </source>
</evidence>
<evidence type="ECO:0000256" key="8">
    <source>
        <dbReference type="SAM" id="MobiDB-lite"/>
    </source>
</evidence>
<reference evidence="10 11" key="1">
    <citation type="journal article" date="2012" name="BMC Genomics">
        <title>Comparative genomic analysis and phylogenetic position of Theileria equi.</title>
        <authorList>
            <person name="Kappmeyer L.S."/>
            <person name="Thiagarajan M."/>
            <person name="Herndon D.R."/>
            <person name="Ramsay J.D."/>
            <person name="Caler E."/>
            <person name="Djikeng A."/>
            <person name="Gillespie J.J."/>
            <person name="Lau A.O."/>
            <person name="Roalson E.H."/>
            <person name="Silva J.C."/>
            <person name="Silva M.G."/>
            <person name="Suarez C.E."/>
            <person name="Ueti M.W."/>
            <person name="Nene V.M."/>
            <person name="Mealey R.H."/>
            <person name="Knowles D.P."/>
            <person name="Brayton K.A."/>
        </authorList>
    </citation>
    <scope>NUCLEOTIDE SEQUENCE [LARGE SCALE GENOMIC DNA]</scope>
    <source>
        <strain evidence="10 11">WA</strain>
    </source>
</reference>
<name>L0AZG5_THEEQ</name>
<sequence length="795" mass="92178">MASSKRRYSSRSRSRQRSPSRSRRRYRKDARDRRRRSPEKDSRYRKIHSTSRRSHDSSSTDRRHTKLRFNNNEKKQTYGRRGSSSESYGRRSIRSRHHNRESYSRRYSRERKRSLSSEKSDVSDTSIASIRNSYSKDYRGVLIQGSRGTMEEGEIEEKEEDLLNEDDDIEAFLENRRKQRQELLKKHKLLVAAETCVNKDPDVAYVGQDKIEDMPNTPNSNIEVKTDECKEVKCENFVEDIKQSKEITVPVFQGFTIQKSYKSPQPVEKRCLNPFSCIFMRGEDDFSKSEHVSNIDEEEVPSPRDEPTTADTIANDENVEHLVTHETSDTCSDVAKDLITSEKSEASAEVENKENVQTNAYTELQRKIMQDKLKLRNFVIKMKEQHDETLDEDGQAAEEEEEDDDDDVDMFSLVTGDDEKSSRKKKRVVKPRNTKGVLENRSLAENWNDSEGYYQATIGEMLNSRYRVLSEMAGKGVFSSVLECFDLENNVNVAIKIIRNNDMMIRAAEKEMGILKTLNESDTKDKRNIVRLLDTFEYRGHFCMVFQWLWGNLRTGLKRHGKGHGLRLSCVRSFAKKLFVALWHLKKCKVMHADLKPDNILVDEGLSILKVCDLGSASDESENDITAYLVSRFYRAPEIILGCKYDCKIDTWSAAVTLYEIATGEILFPGRTNNHMLKLIMEFKGKVPGKMIKSGQFAFQHFNEKMDFIYVLRDNFTRMDVTQIVQDLRPTRSITESLIEKYSWATNGSGERELMIKKIRQLGDLLEKALVIDPLKRITPDKALEHPFIREACHF</sequence>
<dbReference type="SMART" id="SM00220">
    <property type="entry name" value="S_TKc"/>
    <property type="match status" value="1"/>
</dbReference>
<dbReference type="Pfam" id="PF00069">
    <property type="entry name" value="Pkinase"/>
    <property type="match status" value="1"/>
</dbReference>
<evidence type="ECO:0000313" key="10">
    <source>
        <dbReference type="EMBL" id="AFZ80294.1"/>
    </source>
</evidence>
<evidence type="ECO:0000256" key="3">
    <source>
        <dbReference type="ARBA" id="ARBA00022679"/>
    </source>
</evidence>
<evidence type="ECO:0000256" key="1">
    <source>
        <dbReference type="ARBA" id="ARBA00012513"/>
    </source>
</evidence>
<evidence type="ECO:0000256" key="7">
    <source>
        <dbReference type="ARBA" id="ARBA00023596"/>
    </source>
</evidence>
<dbReference type="SUPFAM" id="SSF56112">
    <property type="entry name" value="Protein kinase-like (PK-like)"/>
    <property type="match status" value="1"/>
</dbReference>
<keyword evidence="3 10" id="KW-0808">Transferase</keyword>
<organism evidence="10 11">
    <name type="scientific">Theileria equi strain WA</name>
    <dbReference type="NCBI Taxonomy" id="1537102"/>
    <lineage>
        <taxon>Eukaryota</taxon>
        <taxon>Sar</taxon>
        <taxon>Alveolata</taxon>
        <taxon>Apicomplexa</taxon>
        <taxon>Aconoidasida</taxon>
        <taxon>Piroplasmida</taxon>
        <taxon>Theileriidae</taxon>
        <taxon>Theileria</taxon>
    </lineage>
</organism>
<dbReference type="PANTHER" id="PTHR24058">
    <property type="entry name" value="DUAL SPECIFICITY PROTEIN KINASE"/>
    <property type="match status" value="1"/>
</dbReference>
<keyword evidence="2" id="KW-0723">Serine/threonine-protein kinase</keyword>
<dbReference type="OrthoDB" id="3967at2759"/>
<evidence type="ECO:0000256" key="2">
    <source>
        <dbReference type="ARBA" id="ARBA00022527"/>
    </source>
</evidence>
<feature type="compositionally biased region" description="Acidic residues" evidence="8">
    <location>
        <begin position="389"/>
        <end position="409"/>
    </location>
</feature>
<accession>L0AZG5</accession>
<dbReference type="GO" id="GO:0005634">
    <property type="term" value="C:nucleus"/>
    <property type="evidence" value="ECO:0007669"/>
    <property type="project" value="InterPro"/>
</dbReference>
<dbReference type="Gene3D" id="3.30.200.20">
    <property type="entry name" value="Phosphorylase Kinase, domain 1"/>
    <property type="match status" value="1"/>
</dbReference>
<comment type="similarity">
    <text evidence="7">Belongs to the protein kinase superfamily. CMGC Ser/Thr protein kinase family.</text>
</comment>
<dbReference type="InterPro" id="IPR037095">
    <property type="entry name" value="RBP-J/Cbf11_DNA-bd_sf"/>
</dbReference>
<feature type="compositionally biased region" description="Basic and acidic residues" evidence="8">
    <location>
        <begin position="53"/>
        <end position="62"/>
    </location>
</feature>
<feature type="compositionally biased region" description="Basic and acidic residues" evidence="8">
    <location>
        <begin position="113"/>
        <end position="122"/>
    </location>
</feature>
<dbReference type="PANTHER" id="PTHR24058:SF103">
    <property type="entry name" value="SERINE_THREONINE-PROTEIN KINASE PRP4 HOMOLOG"/>
    <property type="match status" value="1"/>
</dbReference>